<protein>
    <recommendedName>
        <fullName evidence="7">RING-type domain-containing protein</fullName>
    </recommendedName>
</protein>
<dbReference type="InterPro" id="IPR013083">
    <property type="entry name" value="Znf_RING/FYVE/PHD"/>
</dbReference>
<dbReference type="SUPFAM" id="SSF88697">
    <property type="entry name" value="PUA domain-like"/>
    <property type="match status" value="1"/>
</dbReference>
<evidence type="ECO:0000256" key="3">
    <source>
        <dbReference type="ARBA" id="ARBA00022833"/>
    </source>
</evidence>
<keyword evidence="3" id="KW-0862">Zinc</keyword>
<dbReference type="Pfam" id="PF13923">
    <property type="entry name" value="zf-C3HC4_2"/>
    <property type="match status" value="1"/>
</dbReference>
<name>A0A8S3VCJ9_MYTED</name>
<dbReference type="Pfam" id="PF13445">
    <property type="entry name" value="zf-RING_UBOX"/>
    <property type="match status" value="1"/>
</dbReference>
<accession>A0A8S3VCJ9</accession>
<organism evidence="8 9">
    <name type="scientific">Mytilus edulis</name>
    <name type="common">Blue mussel</name>
    <dbReference type="NCBI Taxonomy" id="6550"/>
    <lineage>
        <taxon>Eukaryota</taxon>
        <taxon>Metazoa</taxon>
        <taxon>Spiralia</taxon>
        <taxon>Lophotrochozoa</taxon>
        <taxon>Mollusca</taxon>
        <taxon>Bivalvia</taxon>
        <taxon>Autobranchia</taxon>
        <taxon>Pteriomorphia</taxon>
        <taxon>Mytilida</taxon>
        <taxon>Mytiloidea</taxon>
        <taxon>Mytilidae</taxon>
        <taxon>Mytilinae</taxon>
        <taxon>Mytilus</taxon>
    </lineage>
</organism>
<dbReference type="Pfam" id="PF13432">
    <property type="entry name" value="TPR_16"/>
    <property type="match status" value="1"/>
</dbReference>
<dbReference type="Gene3D" id="3.30.40.10">
    <property type="entry name" value="Zinc/RING finger domain, C3HC4 (zinc finger)"/>
    <property type="match status" value="2"/>
</dbReference>
<dbReference type="SMART" id="SM00464">
    <property type="entry name" value="LON"/>
    <property type="match status" value="1"/>
</dbReference>
<feature type="domain" description="RING-type" evidence="7">
    <location>
        <begin position="99"/>
        <end position="134"/>
    </location>
</feature>
<feature type="repeat" description="TPR" evidence="5">
    <location>
        <begin position="166"/>
        <end position="199"/>
    </location>
</feature>
<feature type="region of interest" description="Disordered" evidence="6">
    <location>
        <begin position="341"/>
        <end position="397"/>
    </location>
</feature>
<dbReference type="SUPFAM" id="SSF48452">
    <property type="entry name" value="TPR-like"/>
    <property type="match status" value="2"/>
</dbReference>
<dbReference type="InterPro" id="IPR027370">
    <property type="entry name" value="Znf-RING_euk"/>
</dbReference>
<dbReference type="Gene3D" id="1.25.40.10">
    <property type="entry name" value="Tetratricopeptide repeat domain"/>
    <property type="match status" value="2"/>
</dbReference>
<keyword evidence="2 4" id="KW-0863">Zinc-finger</keyword>
<dbReference type="EMBL" id="CAJPWZ010003244">
    <property type="protein sequence ID" value="CAG2254456.1"/>
    <property type="molecule type" value="Genomic_DNA"/>
</dbReference>
<dbReference type="CDD" id="cd16513">
    <property type="entry name" value="RING-HC_LONFs_rpt1"/>
    <property type="match status" value="1"/>
</dbReference>
<dbReference type="PROSITE" id="PS00518">
    <property type="entry name" value="ZF_RING_1"/>
    <property type="match status" value="2"/>
</dbReference>
<dbReference type="GO" id="GO:0005737">
    <property type="term" value="C:cytoplasm"/>
    <property type="evidence" value="ECO:0007669"/>
    <property type="project" value="UniProtKB-ARBA"/>
</dbReference>
<dbReference type="OrthoDB" id="264917at2759"/>
<reference evidence="8" key="1">
    <citation type="submission" date="2021-03" db="EMBL/GenBank/DDBJ databases">
        <authorList>
            <person name="Bekaert M."/>
        </authorList>
    </citation>
    <scope>NUCLEOTIDE SEQUENCE</scope>
</reference>
<dbReference type="PANTHER" id="PTHR23327">
    <property type="entry name" value="RING FINGER PROTEIN 127"/>
    <property type="match status" value="1"/>
</dbReference>
<dbReference type="GO" id="GO:0008270">
    <property type="term" value="F:zinc ion binding"/>
    <property type="evidence" value="ECO:0007669"/>
    <property type="project" value="UniProtKB-KW"/>
</dbReference>
<dbReference type="InterPro" id="IPR003111">
    <property type="entry name" value="Lon_prtase_N"/>
</dbReference>
<dbReference type="InterPro" id="IPR001841">
    <property type="entry name" value="Znf_RING"/>
</dbReference>
<sequence length="693" mass="79118">MVDLARQAFNTNNFLLAVEIFERTISQNGPSVDLYLGLADSFAKTGQFNKAFETYSSASRLGSISPEKLKHLVTSLVNCVKGEKNPEQMFKQSQCLFTCLICRGLLKEPVTIPCGHTYCRSCLEKGQSKSCKNCGVVHYYLNVSRLKTNFLISRVVQQWFPSECRAADLKSKGNTFMERHKFERAIVSYSEALELAPTDHLSLSNRSHAYALLENYKAALEDAEKVIEIRPDWPKAYFRKGRALFGLDQYEDAVVALLQCLALDPSIASAKDYLSKALHKIITPLPPDDPKAAALHQQMHPSVLQQLIMSNFQTTQLHPCVTMEHVEKICYRNSQHEAMEQGNERTKCASAPNSRSTSPILPSKNPRFRDDLSLSLKRSRNPSGPCPLSPSREPPAKMFDMAGCSERDSLKDESERKIPGDLLNRDDFDCSLCYRLLYDPVTTPCGHVFCRRCLDRCLDHQSSCPLCKSSLAEYLAERRQSVTESVQGILRTYFTDDYEERKKIHEEELVEFTRMSVEGTAEIPVFVCTQAFPGIACPLHIFEPRYRLMIRQCMESGTRQFGMVVTLTDDDRGKRDGYNTAKVEFIFDKMPPQERFQEIKEVQNDVYNFAKIWFDALPGLQREQIHKHCGQFPALDEDFTQYPNGPRWLWWLVSVLPLNPQIQLSLLAMVQLKERLEGVKKVIQYMSSVRRSQ</sequence>
<evidence type="ECO:0000256" key="4">
    <source>
        <dbReference type="PROSITE-ProRule" id="PRU00175"/>
    </source>
</evidence>
<feature type="compositionally biased region" description="Polar residues" evidence="6">
    <location>
        <begin position="351"/>
        <end position="360"/>
    </location>
</feature>
<evidence type="ECO:0000313" key="9">
    <source>
        <dbReference type="Proteomes" id="UP000683360"/>
    </source>
</evidence>
<dbReference type="InterPro" id="IPR015947">
    <property type="entry name" value="PUA-like_sf"/>
</dbReference>
<dbReference type="PROSITE" id="PS50089">
    <property type="entry name" value="ZF_RING_2"/>
    <property type="match status" value="2"/>
</dbReference>
<dbReference type="Pfam" id="PF02190">
    <property type="entry name" value="LON_substr_bdg"/>
    <property type="match status" value="1"/>
</dbReference>
<proteinExistence type="predicted"/>
<evidence type="ECO:0000256" key="6">
    <source>
        <dbReference type="SAM" id="MobiDB-lite"/>
    </source>
</evidence>
<dbReference type="InterPro" id="IPR046336">
    <property type="entry name" value="Lon_prtase_N_sf"/>
</dbReference>
<comment type="caution">
    <text evidence="8">The sequence shown here is derived from an EMBL/GenBank/DDBJ whole genome shotgun (WGS) entry which is preliminary data.</text>
</comment>
<evidence type="ECO:0000256" key="2">
    <source>
        <dbReference type="ARBA" id="ARBA00022771"/>
    </source>
</evidence>
<dbReference type="PANTHER" id="PTHR23327:SF42">
    <property type="entry name" value="LON PEPTIDASE N-TERMINAL DOMAIN AND RING FINGER PROTEIN C14F5.10C"/>
    <property type="match status" value="1"/>
</dbReference>
<evidence type="ECO:0000313" key="8">
    <source>
        <dbReference type="EMBL" id="CAG2254456.1"/>
    </source>
</evidence>
<feature type="domain" description="RING-type" evidence="7">
    <location>
        <begin position="430"/>
        <end position="468"/>
    </location>
</feature>
<evidence type="ECO:0000256" key="5">
    <source>
        <dbReference type="PROSITE-ProRule" id="PRU00339"/>
    </source>
</evidence>
<dbReference type="InterPro" id="IPR011990">
    <property type="entry name" value="TPR-like_helical_dom_sf"/>
</dbReference>
<gene>
    <name evidence="8" type="ORF">MEDL_65929</name>
</gene>
<evidence type="ECO:0000259" key="7">
    <source>
        <dbReference type="PROSITE" id="PS50089"/>
    </source>
</evidence>
<keyword evidence="9" id="KW-1185">Reference proteome</keyword>
<dbReference type="PROSITE" id="PS50005">
    <property type="entry name" value="TPR"/>
    <property type="match status" value="2"/>
</dbReference>
<dbReference type="Gene3D" id="2.30.130.40">
    <property type="entry name" value="LON domain-like"/>
    <property type="match status" value="1"/>
</dbReference>
<dbReference type="SMART" id="SM00028">
    <property type="entry name" value="TPR"/>
    <property type="match status" value="4"/>
</dbReference>
<keyword evidence="1" id="KW-0479">Metal-binding</keyword>
<dbReference type="CDD" id="cd16514">
    <property type="entry name" value="RING-HC_LONFs_rpt2"/>
    <property type="match status" value="1"/>
</dbReference>
<dbReference type="Pfam" id="PF13181">
    <property type="entry name" value="TPR_8"/>
    <property type="match status" value="2"/>
</dbReference>
<feature type="repeat" description="TPR" evidence="5">
    <location>
        <begin position="234"/>
        <end position="267"/>
    </location>
</feature>
<keyword evidence="5" id="KW-0802">TPR repeat</keyword>
<dbReference type="SMART" id="SM00184">
    <property type="entry name" value="RING"/>
    <property type="match status" value="2"/>
</dbReference>
<dbReference type="Proteomes" id="UP000683360">
    <property type="component" value="Unassembled WGS sequence"/>
</dbReference>
<dbReference type="GO" id="GO:0061630">
    <property type="term" value="F:ubiquitin protein ligase activity"/>
    <property type="evidence" value="ECO:0007669"/>
    <property type="project" value="TreeGrafter"/>
</dbReference>
<dbReference type="SUPFAM" id="SSF57850">
    <property type="entry name" value="RING/U-box"/>
    <property type="match status" value="2"/>
</dbReference>
<evidence type="ECO:0000256" key="1">
    <source>
        <dbReference type="ARBA" id="ARBA00022723"/>
    </source>
</evidence>
<dbReference type="InterPro" id="IPR017907">
    <property type="entry name" value="Znf_RING_CS"/>
</dbReference>
<dbReference type="InterPro" id="IPR019734">
    <property type="entry name" value="TPR_rpt"/>
</dbReference>
<dbReference type="AlphaFoldDB" id="A0A8S3VCJ9"/>